<reference evidence="2" key="1">
    <citation type="submission" date="2023-01" db="EMBL/GenBank/DDBJ databases">
        <title>Whole genome sequence of Paucibacter sp. S2-9 isolated from pond sediment.</title>
        <authorList>
            <person name="Jung J.Y."/>
        </authorList>
    </citation>
    <scope>NUCLEOTIDE SEQUENCE</scope>
    <source>
        <strain evidence="2">S2-9</strain>
    </source>
</reference>
<dbReference type="RefSeq" id="WP_285234369.1">
    <property type="nucleotide sequence ID" value="NZ_CP116346.1"/>
</dbReference>
<keyword evidence="1" id="KW-0732">Signal</keyword>
<protein>
    <submittedName>
        <fullName evidence="2">TIGR02285 family protein</fullName>
    </submittedName>
</protein>
<dbReference type="NCBIfam" id="TIGR02285">
    <property type="entry name" value="TIGR02285 family protein"/>
    <property type="match status" value="1"/>
</dbReference>
<evidence type="ECO:0000313" key="2">
    <source>
        <dbReference type="EMBL" id="WIT13259.1"/>
    </source>
</evidence>
<keyword evidence="3" id="KW-1185">Reference proteome</keyword>
<dbReference type="AlphaFoldDB" id="A0AA95NIN8"/>
<feature type="chain" id="PRO_5041743111" evidence="1">
    <location>
        <begin position="24"/>
        <end position="302"/>
    </location>
</feature>
<dbReference type="EMBL" id="CP116346">
    <property type="protein sequence ID" value="WIT13259.1"/>
    <property type="molecule type" value="Genomic_DNA"/>
</dbReference>
<dbReference type="InterPro" id="IPR011972">
    <property type="entry name" value="CHP02285"/>
</dbReference>
<name>A0AA95NIN8_9BURK</name>
<accession>A0AA95NIN8</accession>
<dbReference type="SUPFAM" id="SSF53850">
    <property type="entry name" value="Periplasmic binding protein-like II"/>
    <property type="match status" value="1"/>
</dbReference>
<organism evidence="2 3">
    <name type="scientific">Paucibacter sediminis</name>
    <dbReference type="NCBI Taxonomy" id="3019553"/>
    <lineage>
        <taxon>Bacteria</taxon>
        <taxon>Pseudomonadati</taxon>
        <taxon>Pseudomonadota</taxon>
        <taxon>Betaproteobacteria</taxon>
        <taxon>Burkholderiales</taxon>
        <taxon>Sphaerotilaceae</taxon>
        <taxon>Roseateles</taxon>
    </lineage>
</organism>
<feature type="signal peptide" evidence="1">
    <location>
        <begin position="1"/>
        <end position="23"/>
    </location>
</feature>
<evidence type="ECO:0000256" key="1">
    <source>
        <dbReference type="SAM" id="SignalP"/>
    </source>
</evidence>
<proteinExistence type="predicted"/>
<dbReference type="KEGG" id="pais:PFX98_06515"/>
<sequence>MRALIGKALTALAVTCLAGGAFAQGGDTVRWLAQDLPPHFNYVDGRPPQKPADLGHGELDGMLRMLIARMPQFQHEFLDASLPRFETLVRQGQTMCSVLHVRTPERLGWLYFTHTHPALFSRQIHVIVHRDTLARLEGMGQPLQLAELLQRGDLTGLLPRDRSFGPRIDAILQAQGSRAPKTASAARNMQVLAMLRLRRMDYTLEYPSVVDEYLKANEAQGELVKIPLAEARSTMVATVACSRNPEGRRQIEAIDAAVRRLAQDPNREAWLRAWRGDQLDEADRQRINRYMDERAKAGPQID</sequence>
<dbReference type="Proteomes" id="UP001177769">
    <property type="component" value="Chromosome"/>
</dbReference>
<gene>
    <name evidence="2" type="ORF">PFX98_06515</name>
</gene>
<evidence type="ECO:0000313" key="3">
    <source>
        <dbReference type="Proteomes" id="UP001177769"/>
    </source>
</evidence>